<dbReference type="InterPro" id="IPR021196">
    <property type="entry name" value="PdxT/SNO_CS"/>
</dbReference>
<name>A0ABX2ZPQ6_9BACI</name>
<dbReference type="EC" id="3.5.1.2" evidence="7"/>
<feature type="active site" description="Charge relay system" evidence="7">
    <location>
        <position position="171"/>
    </location>
</feature>
<dbReference type="RefSeq" id="WP_069034002.1">
    <property type="nucleotide sequence ID" value="NZ_MDKC01000018.1"/>
</dbReference>
<dbReference type="InterPro" id="IPR029062">
    <property type="entry name" value="Class_I_gatase-like"/>
</dbReference>
<dbReference type="Proteomes" id="UP000094580">
    <property type="component" value="Unassembled WGS sequence"/>
</dbReference>
<dbReference type="Pfam" id="PF01174">
    <property type="entry name" value="SNO"/>
    <property type="match status" value="1"/>
</dbReference>
<evidence type="ECO:0000256" key="5">
    <source>
        <dbReference type="ARBA" id="ARBA00023239"/>
    </source>
</evidence>
<feature type="binding site" evidence="7">
    <location>
        <position position="105"/>
    </location>
    <ligand>
        <name>L-glutamine</name>
        <dbReference type="ChEBI" id="CHEBI:58359"/>
    </ligand>
</feature>
<keyword evidence="3 7" id="KW-0663">Pyridoxal phosphate</keyword>
<keyword evidence="4 7" id="KW-0315">Glutamine amidotransferase</keyword>
<dbReference type="PROSITE" id="PS01236">
    <property type="entry name" value="PDXT_SNO_1"/>
    <property type="match status" value="1"/>
</dbReference>
<dbReference type="HAMAP" id="MF_01615">
    <property type="entry name" value="PdxT"/>
    <property type="match status" value="1"/>
</dbReference>
<dbReference type="NCBIfam" id="TIGR03800">
    <property type="entry name" value="PLP_synth_Pdx2"/>
    <property type="match status" value="1"/>
</dbReference>
<proteinExistence type="inferred from homology"/>
<evidence type="ECO:0000256" key="6">
    <source>
        <dbReference type="ARBA" id="ARBA00049534"/>
    </source>
</evidence>
<sequence length="195" mass="21288">MKIGVLALQGAVQEHINAIKACGAEAVIVKRVEHLDGLDGIVLPGGESTAMRKLLDHVGLLEPLKEKIENGLPAFGTCAGMILLSKEIANDDTVHLGVMDMVAERNAYGRQVDSFEINIPIKGVCEDYPAVFIRAPFIRSVSGDAEVIAEHDGNIVAVRQNHMLAASFHPELTNDYRFMNYFVEMVKEKSANLSM</sequence>
<dbReference type="EC" id="4.3.3.6" evidence="7"/>
<comment type="subunit">
    <text evidence="7">In the presence of PdxS, forms a dodecamer of heterodimers. Only shows activity in the heterodimer.</text>
</comment>
<dbReference type="SUPFAM" id="SSF52317">
    <property type="entry name" value="Class I glutamine amidotransferase-like"/>
    <property type="match status" value="1"/>
</dbReference>
<evidence type="ECO:0000256" key="2">
    <source>
        <dbReference type="ARBA" id="ARBA00022801"/>
    </source>
</evidence>
<evidence type="ECO:0000256" key="1">
    <source>
        <dbReference type="ARBA" id="ARBA00008345"/>
    </source>
</evidence>
<comment type="caution">
    <text evidence="8">The sequence shown here is derived from an EMBL/GenBank/DDBJ whole genome shotgun (WGS) entry which is preliminary data.</text>
</comment>
<evidence type="ECO:0000256" key="7">
    <source>
        <dbReference type="HAMAP-Rule" id="MF_01615"/>
    </source>
</evidence>
<dbReference type="PIRSF" id="PIRSF005639">
    <property type="entry name" value="Glut_amidoT_SNO"/>
    <property type="match status" value="1"/>
</dbReference>
<comment type="similarity">
    <text evidence="1 7">Belongs to the glutaminase PdxT/SNO family.</text>
</comment>
<evidence type="ECO:0000256" key="4">
    <source>
        <dbReference type="ARBA" id="ARBA00022962"/>
    </source>
</evidence>
<comment type="function">
    <text evidence="7">Catalyzes the hydrolysis of glutamine to glutamate and ammonia as part of the biosynthesis of pyridoxal 5'-phosphate. The resulting ammonia molecule is channeled to the active site of PdxS.</text>
</comment>
<keyword evidence="5 7" id="KW-0456">Lyase</keyword>
<evidence type="ECO:0000256" key="3">
    <source>
        <dbReference type="ARBA" id="ARBA00022898"/>
    </source>
</evidence>
<feature type="active site" description="Nucleophile" evidence="7">
    <location>
        <position position="78"/>
    </location>
</feature>
<dbReference type="InterPro" id="IPR002161">
    <property type="entry name" value="PdxT/SNO"/>
</dbReference>
<dbReference type="PROSITE" id="PS51273">
    <property type="entry name" value="GATASE_TYPE_1"/>
    <property type="match status" value="1"/>
</dbReference>
<dbReference type="PANTHER" id="PTHR31559:SF0">
    <property type="entry name" value="PYRIDOXAL 5'-PHOSPHATE SYNTHASE SUBUNIT SNO1-RELATED"/>
    <property type="match status" value="1"/>
</dbReference>
<feature type="binding site" evidence="7">
    <location>
        <begin position="46"/>
        <end position="48"/>
    </location>
    <ligand>
        <name>L-glutamine</name>
        <dbReference type="ChEBI" id="CHEBI:58359"/>
    </ligand>
</feature>
<comment type="catalytic activity">
    <reaction evidence="7">
        <text>aldehydo-D-ribose 5-phosphate + D-glyceraldehyde 3-phosphate + L-glutamine = pyridoxal 5'-phosphate + L-glutamate + phosphate + 3 H2O + H(+)</text>
        <dbReference type="Rhea" id="RHEA:31507"/>
        <dbReference type="ChEBI" id="CHEBI:15377"/>
        <dbReference type="ChEBI" id="CHEBI:15378"/>
        <dbReference type="ChEBI" id="CHEBI:29985"/>
        <dbReference type="ChEBI" id="CHEBI:43474"/>
        <dbReference type="ChEBI" id="CHEBI:58273"/>
        <dbReference type="ChEBI" id="CHEBI:58359"/>
        <dbReference type="ChEBI" id="CHEBI:59776"/>
        <dbReference type="ChEBI" id="CHEBI:597326"/>
        <dbReference type="EC" id="4.3.3.6"/>
    </reaction>
</comment>
<dbReference type="CDD" id="cd01749">
    <property type="entry name" value="GATase1_PB"/>
    <property type="match status" value="1"/>
</dbReference>
<keyword evidence="2 7" id="KW-0378">Hydrolase</keyword>
<accession>A0ABX2ZPQ6</accession>
<feature type="binding site" evidence="7">
    <location>
        <begin position="133"/>
        <end position="134"/>
    </location>
    <ligand>
        <name>L-glutamine</name>
        <dbReference type="ChEBI" id="CHEBI:58359"/>
    </ligand>
</feature>
<organism evidence="8 9">
    <name type="scientific">Gottfriedia luciferensis</name>
    <dbReference type="NCBI Taxonomy" id="178774"/>
    <lineage>
        <taxon>Bacteria</taxon>
        <taxon>Bacillati</taxon>
        <taxon>Bacillota</taxon>
        <taxon>Bacilli</taxon>
        <taxon>Bacillales</taxon>
        <taxon>Bacillaceae</taxon>
        <taxon>Gottfriedia</taxon>
    </lineage>
</organism>
<feature type="active site" description="Charge relay system" evidence="7">
    <location>
        <position position="169"/>
    </location>
</feature>
<evidence type="ECO:0000313" key="8">
    <source>
        <dbReference type="EMBL" id="ODG91588.1"/>
    </source>
</evidence>
<dbReference type="Gene3D" id="3.40.50.880">
    <property type="match status" value="1"/>
</dbReference>
<protein>
    <recommendedName>
        <fullName evidence="7">Pyridoxal 5'-phosphate synthase subunit PdxT</fullName>
        <ecNumber evidence="7">4.3.3.6</ecNumber>
    </recommendedName>
    <alternativeName>
        <fullName evidence="7">Pdx2</fullName>
    </alternativeName>
    <alternativeName>
        <fullName evidence="7">Pyridoxal 5'-phosphate synthase glutaminase subunit</fullName>
        <ecNumber evidence="7">3.5.1.2</ecNumber>
    </alternativeName>
</protein>
<gene>
    <name evidence="7" type="primary">pdxT</name>
    <name evidence="8" type="ORF">BED47_22670</name>
</gene>
<keyword evidence="9" id="KW-1185">Reference proteome</keyword>
<evidence type="ECO:0000313" key="9">
    <source>
        <dbReference type="Proteomes" id="UP000094580"/>
    </source>
</evidence>
<comment type="catalytic activity">
    <reaction evidence="6 7">
        <text>L-glutamine + H2O = L-glutamate + NH4(+)</text>
        <dbReference type="Rhea" id="RHEA:15889"/>
        <dbReference type="ChEBI" id="CHEBI:15377"/>
        <dbReference type="ChEBI" id="CHEBI:28938"/>
        <dbReference type="ChEBI" id="CHEBI:29985"/>
        <dbReference type="ChEBI" id="CHEBI:58359"/>
        <dbReference type="EC" id="3.5.1.2"/>
    </reaction>
</comment>
<dbReference type="PROSITE" id="PS51130">
    <property type="entry name" value="PDXT_SNO_2"/>
    <property type="match status" value="1"/>
</dbReference>
<comment type="pathway">
    <text evidence="7">Cofactor biosynthesis; pyridoxal 5'-phosphate biosynthesis.</text>
</comment>
<reference evidence="8 9" key="1">
    <citation type="submission" date="2016-07" db="EMBL/GenBank/DDBJ databases">
        <authorList>
            <person name="Townsley L."/>
            <person name="Shank E.A."/>
        </authorList>
    </citation>
    <scope>NUCLEOTIDE SEQUENCE [LARGE SCALE GENOMIC DNA]</scope>
    <source>
        <strain evidence="8 9">CH01</strain>
    </source>
</reference>
<dbReference type="PANTHER" id="PTHR31559">
    <property type="entry name" value="PYRIDOXAL 5'-PHOSPHATE SYNTHASE SUBUNIT SNO"/>
    <property type="match status" value="1"/>
</dbReference>
<dbReference type="EMBL" id="MDKC01000018">
    <property type="protein sequence ID" value="ODG91588.1"/>
    <property type="molecule type" value="Genomic_DNA"/>
</dbReference>